<accession>A0A656HDF7</accession>
<sequence precursor="true">MRVSNMLAGFVLGAVAVGVAGWLMMPSLMLKEHPSPFGVEETVEKISQNALAEGWVVSSVSPLNDSVKKHGGGDLPPVRLVNLCQPHHAFKILHPDDSKIVSVMMPCTISVYQKNDGKTYIGTMNAGLLGKMFGGVVAEVMGGPVATEQQKFIAFANQ</sequence>
<proteinExistence type="predicted"/>
<dbReference type="OrthoDB" id="14730at2"/>
<reference evidence="4" key="1">
    <citation type="journal article" date="2011" name="Stand. Genomic Sci.">
        <title>Genome sequence of the filamentous, gliding Thiothrix nivea neotype strain (JP2(T)).</title>
        <authorList>
            <person name="Lapidus A."/>
            <person name="Nolan M."/>
            <person name="Lucas S."/>
            <person name="Glavina Del Rio T."/>
            <person name="Tice H."/>
            <person name="Cheng J.F."/>
            <person name="Tapia R."/>
            <person name="Han C."/>
            <person name="Goodwin L."/>
            <person name="Pitluck S."/>
            <person name="Liolios K."/>
            <person name="Pagani I."/>
            <person name="Ivanova N."/>
            <person name="Huntemann M."/>
            <person name="Mavromatis K."/>
            <person name="Mikhailova N."/>
            <person name="Pati A."/>
            <person name="Chen A."/>
            <person name="Palaniappan K."/>
            <person name="Land M."/>
            <person name="Brambilla E.M."/>
            <person name="Rohde M."/>
            <person name="Abt B."/>
            <person name="Verbarg S."/>
            <person name="Goker M."/>
            <person name="Bristow J."/>
            <person name="Eisen J.A."/>
            <person name="Markowitz V."/>
            <person name="Hugenholtz P."/>
            <person name="Kyrpides N.C."/>
            <person name="Klenk H.P."/>
            <person name="Woyke T."/>
        </authorList>
    </citation>
    <scope>NUCLEOTIDE SEQUENCE [LARGE SCALE GENOMIC DNA]</scope>
    <source>
        <strain evidence="4">ATCC 35100 / DSM 5205 / JP2</strain>
    </source>
</reference>
<dbReference type="Proteomes" id="UP000005317">
    <property type="component" value="Unassembled WGS sequence"/>
</dbReference>
<evidence type="ECO:0000313" key="4">
    <source>
        <dbReference type="Proteomes" id="UP000005317"/>
    </source>
</evidence>
<evidence type="ECO:0000313" key="3">
    <source>
        <dbReference type="EMBL" id="EIJ33209.1"/>
    </source>
</evidence>
<keyword evidence="1" id="KW-0472">Membrane</keyword>
<feature type="transmembrane region" description="Helical" evidence="1">
    <location>
        <begin position="6"/>
        <end position="25"/>
    </location>
</feature>
<gene>
    <name evidence="3" type="ORF">Thini_0571</name>
</gene>
<keyword evidence="1" id="KW-0812">Transmembrane</keyword>
<evidence type="ECO:0000259" key="2">
    <source>
        <dbReference type="Pfam" id="PF03625"/>
    </source>
</evidence>
<dbReference type="InterPro" id="IPR035923">
    <property type="entry name" value="TT1751-like_sf"/>
</dbReference>
<dbReference type="CDD" id="cd14797">
    <property type="entry name" value="DUF302"/>
    <property type="match status" value="1"/>
</dbReference>
<dbReference type="EMBL" id="JH651384">
    <property type="protein sequence ID" value="EIJ33209.1"/>
    <property type="molecule type" value="Genomic_DNA"/>
</dbReference>
<dbReference type="Gene3D" id="3.30.310.70">
    <property type="entry name" value="TT1751-like domain"/>
    <property type="match status" value="1"/>
</dbReference>
<keyword evidence="4" id="KW-1185">Reference proteome</keyword>
<feature type="domain" description="DUF302" evidence="2">
    <location>
        <begin position="66"/>
        <end position="125"/>
    </location>
</feature>
<dbReference type="Pfam" id="PF03625">
    <property type="entry name" value="DUF302"/>
    <property type="match status" value="1"/>
</dbReference>
<dbReference type="RefSeq" id="WP_002707163.1">
    <property type="nucleotide sequence ID" value="NZ_JH651384.1"/>
</dbReference>
<dbReference type="SUPFAM" id="SSF103247">
    <property type="entry name" value="TT1751-like"/>
    <property type="match status" value="1"/>
</dbReference>
<name>A0A656HDF7_THINJ</name>
<dbReference type="InterPro" id="IPR005180">
    <property type="entry name" value="DUF302"/>
</dbReference>
<protein>
    <recommendedName>
        <fullName evidence="2">DUF302 domain-containing protein</fullName>
    </recommendedName>
</protein>
<organism evidence="3 4">
    <name type="scientific">Thiothrix nivea (strain ATCC 35100 / DSM 5205 / JP2)</name>
    <dbReference type="NCBI Taxonomy" id="870187"/>
    <lineage>
        <taxon>Bacteria</taxon>
        <taxon>Pseudomonadati</taxon>
        <taxon>Pseudomonadota</taxon>
        <taxon>Gammaproteobacteria</taxon>
        <taxon>Thiotrichales</taxon>
        <taxon>Thiotrichaceae</taxon>
        <taxon>Thiothrix</taxon>
    </lineage>
</organism>
<dbReference type="AlphaFoldDB" id="A0A656HDF7"/>
<keyword evidence="1" id="KW-1133">Transmembrane helix</keyword>
<evidence type="ECO:0000256" key="1">
    <source>
        <dbReference type="SAM" id="Phobius"/>
    </source>
</evidence>